<dbReference type="InterPro" id="IPR003439">
    <property type="entry name" value="ABC_transporter-like_ATP-bd"/>
</dbReference>
<sequence length="559" mass="60179">MPVHPPIRHVTLTARNLSAERGGIAVLDAIDLSVSTGDRLGIVGPNGVGKSTLLAALSGSLRPDSGTVTPAPPNASIALLAQERERRTGETVRAMLARRSGTAEAEARFQAATALLAEGRPGADDAYQAAYDRWMEVGAADFPTRCVETWARLGHSAALLDQATSTLSGGQAGRAALASILLTRADVVLLDEPTNDLDFDGLDFLEAYVEGSDSAIVIVSHDRSFLERTITGVLELDEHAHTGSYFAGGWTGYLTERAVERRHAEQAFSTYDSTRADLVQRAQRTRDWATDGARRAGRNPRDGDKFIKAHNLAQSEKLAGKAARLDRALERLDVVDKPWEGWDLRMNLTSTARSGDMVAMLSHATIRRDDFVLGPVDLEISWAERVAIVGPNGSGKTTLLNALLGRLPLESGESRLGRSVVVGELNQARDQFGGDDDEGETNSSSPATLLDGFINASGLAISEARSLLAKFDLGAGDVERRSVELSPGERTRAALALLMARQVNCLVLDEPTNHLDLPAIEQLESALESWDGTLLLITHDRRFLEAIEITRTVDLADLS</sequence>
<dbReference type="CDD" id="cd03221">
    <property type="entry name" value="ABCF_EF-3"/>
    <property type="match status" value="2"/>
</dbReference>
<organism evidence="5 6">
    <name type="scientific">Candidatus Neomicrothrix subdominans</name>
    <dbReference type="NCBI Taxonomy" id="2954438"/>
    <lineage>
        <taxon>Bacteria</taxon>
        <taxon>Bacillati</taxon>
        <taxon>Actinomycetota</taxon>
        <taxon>Acidimicrobiia</taxon>
        <taxon>Acidimicrobiales</taxon>
        <taxon>Microthrixaceae</taxon>
        <taxon>Candidatus Neomicrothrix</taxon>
    </lineage>
</organism>
<dbReference type="SUPFAM" id="SSF52540">
    <property type="entry name" value="P-loop containing nucleoside triphosphate hydrolases"/>
    <property type="match status" value="2"/>
</dbReference>
<feature type="domain" description="ABC transporter" evidence="4">
    <location>
        <begin position="12"/>
        <end position="276"/>
    </location>
</feature>
<keyword evidence="1" id="KW-0677">Repeat</keyword>
<keyword evidence="3 5" id="KW-0067">ATP-binding</keyword>
<accession>A0A936NAF1</accession>
<evidence type="ECO:0000313" key="5">
    <source>
        <dbReference type="EMBL" id="MBK9296627.1"/>
    </source>
</evidence>
<dbReference type="Gene3D" id="3.40.50.300">
    <property type="entry name" value="P-loop containing nucleotide triphosphate hydrolases"/>
    <property type="match status" value="2"/>
</dbReference>
<dbReference type="PROSITE" id="PS50893">
    <property type="entry name" value="ABC_TRANSPORTER_2"/>
    <property type="match status" value="2"/>
</dbReference>
<dbReference type="EMBL" id="JADJZA010000003">
    <property type="protein sequence ID" value="MBK9296627.1"/>
    <property type="molecule type" value="Genomic_DNA"/>
</dbReference>
<evidence type="ECO:0000256" key="3">
    <source>
        <dbReference type="ARBA" id="ARBA00022840"/>
    </source>
</evidence>
<dbReference type="GO" id="GO:0005524">
    <property type="term" value="F:ATP binding"/>
    <property type="evidence" value="ECO:0007669"/>
    <property type="project" value="UniProtKB-KW"/>
</dbReference>
<protein>
    <submittedName>
        <fullName evidence="5">ABC-F family ATP-binding cassette domain-containing protein</fullName>
    </submittedName>
</protein>
<dbReference type="InterPro" id="IPR050611">
    <property type="entry name" value="ABCF"/>
</dbReference>
<dbReference type="FunFam" id="3.40.50.300:FF:000011">
    <property type="entry name" value="Putative ABC transporter ATP-binding component"/>
    <property type="match status" value="1"/>
</dbReference>
<evidence type="ECO:0000256" key="1">
    <source>
        <dbReference type="ARBA" id="ARBA00022737"/>
    </source>
</evidence>
<dbReference type="PROSITE" id="PS00211">
    <property type="entry name" value="ABC_TRANSPORTER_1"/>
    <property type="match status" value="1"/>
</dbReference>
<proteinExistence type="predicted"/>
<dbReference type="GO" id="GO:0016887">
    <property type="term" value="F:ATP hydrolysis activity"/>
    <property type="evidence" value="ECO:0007669"/>
    <property type="project" value="InterPro"/>
</dbReference>
<comment type="caution">
    <text evidence="5">The sequence shown here is derived from an EMBL/GenBank/DDBJ whole genome shotgun (WGS) entry which is preliminary data.</text>
</comment>
<dbReference type="InterPro" id="IPR017871">
    <property type="entry name" value="ABC_transporter-like_CS"/>
</dbReference>
<dbReference type="Pfam" id="PF00005">
    <property type="entry name" value="ABC_tran"/>
    <property type="match status" value="2"/>
</dbReference>
<dbReference type="InterPro" id="IPR027417">
    <property type="entry name" value="P-loop_NTPase"/>
</dbReference>
<evidence type="ECO:0000313" key="6">
    <source>
        <dbReference type="Proteomes" id="UP000727993"/>
    </source>
</evidence>
<reference evidence="5 6" key="1">
    <citation type="submission" date="2020-10" db="EMBL/GenBank/DDBJ databases">
        <title>Connecting structure to function with the recovery of over 1000 high-quality activated sludge metagenome-assembled genomes encoding full-length rRNA genes using long-read sequencing.</title>
        <authorList>
            <person name="Singleton C.M."/>
            <person name="Petriglieri F."/>
            <person name="Kristensen J.M."/>
            <person name="Kirkegaard R.H."/>
            <person name="Michaelsen T.Y."/>
            <person name="Andersen M.H."/>
            <person name="Karst S.M."/>
            <person name="Dueholm M.S."/>
            <person name="Nielsen P.H."/>
            <person name="Albertsen M."/>
        </authorList>
    </citation>
    <scope>NUCLEOTIDE SEQUENCE [LARGE SCALE GENOMIC DNA]</scope>
    <source>
        <strain evidence="5">Lyne_18-Q3-R50-59_MAXAC.006</strain>
    </source>
</reference>
<dbReference type="PANTHER" id="PTHR19211:SF123">
    <property type="entry name" value="ABC TRANSPORTER"/>
    <property type="match status" value="1"/>
</dbReference>
<gene>
    <name evidence="5" type="ORF">IPN02_07230</name>
</gene>
<evidence type="ECO:0000259" key="4">
    <source>
        <dbReference type="PROSITE" id="PS50893"/>
    </source>
</evidence>
<dbReference type="Proteomes" id="UP000727993">
    <property type="component" value="Unassembled WGS sequence"/>
</dbReference>
<dbReference type="SMART" id="SM00382">
    <property type="entry name" value="AAA"/>
    <property type="match status" value="2"/>
</dbReference>
<dbReference type="PANTHER" id="PTHR19211">
    <property type="entry name" value="ATP-BINDING TRANSPORT PROTEIN-RELATED"/>
    <property type="match status" value="1"/>
</dbReference>
<feature type="domain" description="ABC transporter" evidence="4">
    <location>
        <begin position="352"/>
        <end position="559"/>
    </location>
</feature>
<keyword evidence="2" id="KW-0547">Nucleotide-binding</keyword>
<name>A0A936NAF1_9ACTN</name>
<dbReference type="AlphaFoldDB" id="A0A936NAF1"/>
<evidence type="ECO:0000256" key="2">
    <source>
        <dbReference type="ARBA" id="ARBA00022741"/>
    </source>
</evidence>
<dbReference type="InterPro" id="IPR003593">
    <property type="entry name" value="AAA+_ATPase"/>
</dbReference>